<comment type="caution">
    <text evidence="7">The sequence shown here is derived from an EMBL/GenBank/DDBJ whole genome shotgun (WGS) entry which is preliminary data.</text>
</comment>
<feature type="transmembrane region" description="Helical" evidence="5">
    <location>
        <begin position="100"/>
        <end position="119"/>
    </location>
</feature>
<keyword evidence="3 5" id="KW-1133">Transmembrane helix</keyword>
<dbReference type="Proteomes" id="UP000236394">
    <property type="component" value="Unassembled WGS sequence"/>
</dbReference>
<protein>
    <recommendedName>
        <fullName evidence="6">TM2 domain-containing protein</fullName>
    </recommendedName>
</protein>
<dbReference type="GO" id="GO:0016020">
    <property type="term" value="C:membrane"/>
    <property type="evidence" value="ECO:0007669"/>
    <property type="project" value="UniProtKB-SubCell"/>
</dbReference>
<dbReference type="EMBL" id="NBZD01000003">
    <property type="protein sequence ID" value="PNH18310.1"/>
    <property type="molecule type" value="Genomic_DNA"/>
</dbReference>
<organism evidence="7 8">
    <name type="scientific">Mageeibacillus indolicus</name>
    <dbReference type="NCBI Taxonomy" id="884684"/>
    <lineage>
        <taxon>Bacteria</taxon>
        <taxon>Bacillati</taxon>
        <taxon>Bacillota</taxon>
        <taxon>Clostridia</taxon>
        <taxon>Eubacteriales</taxon>
        <taxon>Oscillospiraceae</taxon>
        <taxon>Mageeibacillus</taxon>
    </lineage>
</organism>
<name>A0A2J8B0M7_9FIRM</name>
<evidence type="ECO:0000313" key="8">
    <source>
        <dbReference type="Proteomes" id="UP000236394"/>
    </source>
</evidence>
<evidence type="ECO:0000256" key="3">
    <source>
        <dbReference type="ARBA" id="ARBA00022989"/>
    </source>
</evidence>
<dbReference type="RefSeq" id="WP_102892572.1">
    <property type="nucleotide sequence ID" value="NZ_NBZD01000003.1"/>
</dbReference>
<dbReference type="InterPro" id="IPR007829">
    <property type="entry name" value="TM2"/>
</dbReference>
<evidence type="ECO:0000313" key="7">
    <source>
        <dbReference type="EMBL" id="PNH18310.1"/>
    </source>
</evidence>
<keyword evidence="4 5" id="KW-0472">Membrane</keyword>
<keyword evidence="2 5" id="KW-0812">Transmembrane</keyword>
<sequence length="166" mass="18019">MNVNRCPQCGASIGVGEVECRYCGERFSPNATQQTWQPQSQQSQGQQAGFTNGATYTGSGSQGQPQIVIQQNFGGGPTAPGVGYGYGYGAYPMWPQKSKLAAILLAFFLGGLGAHWFYLGRSGKGVLYFCLLFVGGLSILLAFIDTIVFILTDRERFEMKHQVRLS</sequence>
<feature type="transmembrane region" description="Helical" evidence="5">
    <location>
        <begin position="125"/>
        <end position="151"/>
    </location>
</feature>
<evidence type="ECO:0000256" key="1">
    <source>
        <dbReference type="ARBA" id="ARBA00004141"/>
    </source>
</evidence>
<gene>
    <name evidence="7" type="ORF">B7R76_05560</name>
</gene>
<dbReference type="AlphaFoldDB" id="A0A2J8B0M7"/>
<evidence type="ECO:0000256" key="4">
    <source>
        <dbReference type="ARBA" id="ARBA00023136"/>
    </source>
</evidence>
<feature type="domain" description="TM2" evidence="6">
    <location>
        <begin position="96"/>
        <end position="147"/>
    </location>
</feature>
<reference evidence="8" key="1">
    <citation type="submission" date="2017-04" db="EMBL/GenBank/DDBJ databases">
        <authorList>
            <person name="Bumgarner R.E."/>
            <person name="Fredricks D.N."/>
            <person name="Srinivasan S."/>
        </authorList>
    </citation>
    <scope>NUCLEOTIDE SEQUENCE [LARGE SCALE GENOMIC DNA]</scope>
    <source>
        <strain evidence="8">KA00405</strain>
    </source>
</reference>
<accession>A0A2J8B0M7</accession>
<dbReference type="Pfam" id="PF05154">
    <property type="entry name" value="TM2"/>
    <property type="match status" value="1"/>
</dbReference>
<proteinExistence type="predicted"/>
<evidence type="ECO:0000259" key="6">
    <source>
        <dbReference type="Pfam" id="PF05154"/>
    </source>
</evidence>
<comment type="subcellular location">
    <subcellularLocation>
        <location evidence="1">Membrane</location>
        <topology evidence="1">Multi-pass membrane protein</topology>
    </subcellularLocation>
</comment>
<evidence type="ECO:0000256" key="5">
    <source>
        <dbReference type="SAM" id="Phobius"/>
    </source>
</evidence>
<evidence type="ECO:0000256" key="2">
    <source>
        <dbReference type="ARBA" id="ARBA00022692"/>
    </source>
</evidence>